<protein>
    <submittedName>
        <fullName evidence="1">Uncharacterized protein</fullName>
    </submittedName>
</protein>
<evidence type="ECO:0000313" key="1">
    <source>
        <dbReference type="EMBL" id="KZE68002.1"/>
    </source>
</evidence>
<dbReference type="RefSeq" id="WP_066238522.1">
    <property type="nucleotide sequence ID" value="NZ_LRFC01000006.1"/>
</dbReference>
<dbReference type="EMBL" id="LRFC01000006">
    <property type="protein sequence ID" value="KZE68002.1"/>
    <property type="molecule type" value="Genomic_DNA"/>
</dbReference>
<dbReference type="Proteomes" id="UP000076567">
    <property type="component" value="Unassembled WGS sequence"/>
</dbReference>
<accession>A0A163S2F3</accession>
<proteinExistence type="predicted"/>
<gene>
    <name evidence="1" type="ORF">AWM68_17680</name>
</gene>
<keyword evidence="2" id="KW-1185">Reference proteome</keyword>
<evidence type="ECO:0000313" key="2">
    <source>
        <dbReference type="Proteomes" id="UP000076567"/>
    </source>
</evidence>
<dbReference type="AlphaFoldDB" id="A0A163S2F3"/>
<comment type="caution">
    <text evidence="1">The sequence shown here is derived from an EMBL/GenBank/DDBJ whole genome shotgun (WGS) entry which is preliminary data.</text>
</comment>
<reference evidence="2" key="1">
    <citation type="submission" date="2016-01" db="EMBL/GenBank/DDBJ databases">
        <title>Draft genome of Chromobacterium sp. F49.</title>
        <authorList>
            <person name="Hong K.W."/>
        </authorList>
    </citation>
    <scope>NUCLEOTIDE SEQUENCE [LARGE SCALE GENOMIC DNA]</scope>
    <source>
        <strain evidence="2">P7IIIA</strain>
    </source>
</reference>
<name>A0A163S2F3_9BACL</name>
<dbReference type="OrthoDB" id="2863395at2"/>
<sequence>MNKRVIILSLLMSGLLGVYFYFTVSADKHVEKIDIKSTKENVLNEIVQAREYSESTSKWMDSNEELNDSGYFNPVHAHNENEEEDTKREAINYFLTGILQNEVNIFMSAFHVQSISEDLFIKEEQDKEKVVEDIIKSISREGRIKDIHYENVKGLHNSNTNEANLTLVYEDNKKAIINLKFQELKDSHTEHEKGVQVITTSTWDMIEQIENSTK</sequence>
<organism evidence="1 2">
    <name type="scientific">Fictibacillus phosphorivorans</name>
    <dbReference type="NCBI Taxonomy" id="1221500"/>
    <lineage>
        <taxon>Bacteria</taxon>
        <taxon>Bacillati</taxon>
        <taxon>Bacillota</taxon>
        <taxon>Bacilli</taxon>
        <taxon>Bacillales</taxon>
        <taxon>Fictibacillaceae</taxon>
        <taxon>Fictibacillus</taxon>
    </lineage>
</organism>